<evidence type="ECO:0000313" key="10">
    <source>
        <dbReference type="Proteomes" id="UP000693672"/>
    </source>
</evidence>
<comment type="caution">
    <text evidence="9">The sequence shown here is derived from an EMBL/GenBank/DDBJ whole genome shotgun (WGS) entry which is preliminary data.</text>
</comment>
<feature type="transmembrane region" description="Helical" evidence="7">
    <location>
        <begin position="161"/>
        <end position="186"/>
    </location>
</feature>
<accession>A0A916NRB4</accession>
<comment type="subcellular location">
    <subcellularLocation>
        <location evidence="1">Cell membrane</location>
        <topology evidence="1">Multi-pass membrane protein</topology>
    </subcellularLocation>
</comment>
<gene>
    <name evidence="9" type="primary">entS_3</name>
    <name evidence="9" type="ORF">PAESOLCIP111_05114</name>
</gene>
<evidence type="ECO:0000256" key="7">
    <source>
        <dbReference type="SAM" id="Phobius"/>
    </source>
</evidence>
<protein>
    <submittedName>
        <fullName evidence="9">Enterobactin exporter EntS</fullName>
    </submittedName>
</protein>
<dbReference type="PANTHER" id="PTHR23513">
    <property type="entry name" value="INTEGRAL MEMBRANE EFFLUX PROTEIN-RELATED"/>
    <property type="match status" value="1"/>
</dbReference>
<feature type="transmembrane region" description="Helical" evidence="7">
    <location>
        <begin position="104"/>
        <end position="129"/>
    </location>
</feature>
<organism evidence="9 10">
    <name type="scientific">Paenibacillus solanacearum</name>
    <dbReference type="NCBI Taxonomy" id="2048548"/>
    <lineage>
        <taxon>Bacteria</taxon>
        <taxon>Bacillati</taxon>
        <taxon>Bacillota</taxon>
        <taxon>Bacilli</taxon>
        <taxon>Bacillales</taxon>
        <taxon>Paenibacillaceae</taxon>
        <taxon>Paenibacillus</taxon>
    </lineage>
</organism>
<feature type="domain" description="Major facilitator superfamily (MFS) profile" evidence="8">
    <location>
        <begin position="113"/>
        <end position="358"/>
    </location>
</feature>
<feature type="transmembrane region" description="Helical" evidence="7">
    <location>
        <begin position="303"/>
        <end position="321"/>
    </location>
</feature>
<dbReference type="PROSITE" id="PS50850">
    <property type="entry name" value="MFS"/>
    <property type="match status" value="1"/>
</dbReference>
<name>A0A916NRB4_9BACL</name>
<keyword evidence="2" id="KW-0813">Transport</keyword>
<evidence type="ECO:0000256" key="3">
    <source>
        <dbReference type="ARBA" id="ARBA00022475"/>
    </source>
</evidence>
<keyword evidence="3" id="KW-1003">Cell membrane</keyword>
<sequence length="358" mass="38690">MLLGLVAGVLLDRVSRRPVLVVTDIGRGVLLAMICLMTAFHLINIGWLIIIMMLFGAMSLFNDAAYQSFVPQLVPRGLLTRANARLEQSAAVAQTSGPAIAGTLVSFIGAPFAILIDAVSYVFSGLVMASIKHQHIREKASDERLSEQIKEGLRWVYRHRYLGTLALNTHAWFLFNCMINTVFVTFALTELGFNTSTLGLVMTLAGIGAVIGTTFSTRAAQRFGIGRSMAFSRILYCPAGILMVLAPSANHGVLLTVTLLMIGFGQFLYGFALGIEGPLEMGYQQSITPARLQGRMNATKRSINRSMIVIGAPLGGIIADVFGFRTALWVAIAGLAVVGVWFTLSPMRDAQIDENVSS</sequence>
<feature type="transmembrane region" description="Helical" evidence="7">
    <location>
        <begin position="327"/>
        <end position="344"/>
    </location>
</feature>
<reference evidence="9" key="1">
    <citation type="submission" date="2021-06" db="EMBL/GenBank/DDBJ databases">
        <authorList>
            <person name="Criscuolo A."/>
        </authorList>
    </citation>
    <scope>NUCLEOTIDE SEQUENCE</scope>
    <source>
        <strain evidence="9">CIP111600</strain>
    </source>
</reference>
<proteinExistence type="predicted"/>
<dbReference type="PANTHER" id="PTHR23513:SF6">
    <property type="entry name" value="MAJOR FACILITATOR SUPERFAMILY ASSOCIATED DOMAIN-CONTAINING PROTEIN"/>
    <property type="match status" value="1"/>
</dbReference>
<feature type="transmembrane region" description="Helical" evidence="7">
    <location>
        <begin position="252"/>
        <end position="275"/>
    </location>
</feature>
<evidence type="ECO:0000256" key="1">
    <source>
        <dbReference type="ARBA" id="ARBA00004651"/>
    </source>
</evidence>
<evidence type="ECO:0000256" key="2">
    <source>
        <dbReference type="ARBA" id="ARBA00022448"/>
    </source>
</evidence>
<evidence type="ECO:0000256" key="6">
    <source>
        <dbReference type="ARBA" id="ARBA00023136"/>
    </source>
</evidence>
<evidence type="ECO:0000256" key="5">
    <source>
        <dbReference type="ARBA" id="ARBA00022989"/>
    </source>
</evidence>
<evidence type="ECO:0000313" key="9">
    <source>
        <dbReference type="EMBL" id="CAG7646212.1"/>
    </source>
</evidence>
<dbReference type="GO" id="GO:0005886">
    <property type="term" value="C:plasma membrane"/>
    <property type="evidence" value="ECO:0007669"/>
    <property type="project" value="UniProtKB-SubCell"/>
</dbReference>
<keyword evidence="4 7" id="KW-0812">Transmembrane</keyword>
<dbReference type="Pfam" id="PF05977">
    <property type="entry name" value="MFS_3"/>
    <property type="match status" value="1"/>
</dbReference>
<dbReference type="CDD" id="cd06173">
    <property type="entry name" value="MFS_MefA_like"/>
    <property type="match status" value="1"/>
</dbReference>
<keyword evidence="5 7" id="KW-1133">Transmembrane helix</keyword>
<keyword evidence="6 7" id="KW-0472">Membrane</keyword>
<dbReference type="Proteomes" id="UP000693672">
    <property type="component" value="Unassembled WGS sequence"/>
</dbReference>
<keyword evidence="10" id="KW-1185">Reference proteome</keyword>
<evidence type="ECO:0000259" key="8">
    <source>
        <dbReference type="PROSITE" id="PS50850"/>
    </source>
</evidence>
<evidence type="ECO:0000256" key="4">
    <source>
        <dbReference type="ARBA" id="ARBA00022692"/>
    </source>
</evidence>
<dbReference type="EMBL" id="CAJVAS010000034">
    <property type="protein sequence ID" value="CAG7646212.1"/>
    <property type="molecule type" value="Genomic_DNA"/>
</dbReference>
<feature type="transmembrane region" description="Helical" evidence="7">
    <location>
        <begin position="229"/>
        <end position="246"/>
    </location>
</feature>
<dbReference type="AlphaFoldDB" id="A0A916NRB4"/>
<feature type="transmembrane region" description="Helical" evidence="7">
    <location>
        <begin position="198"/>
        <end position="217"/>
    </location>
</feature>
<dbReference type="GO" id="GO:0022857">
    <property type="term" value="F:transmembrane transporter activity"/>
    <property type="evidence" value="ECO:0007669"/>
    <property type="project" value="InterPro"/>
</dbReference>
<dbReference type="InterPro" id="IPR010290">
    <property type="entry name" value="TM_effector"/>
</dbReference>
<dbReference type="InterPro" id="IPR020846">
    <property type="entry name" value="MFS_dom"/>
</dbReference>
<feature type="transmembrane region" description="Helical" evidence="7">
    <location>
        <begin position="26"/>
        <end position="43"/>
    </location>
</feature>